<dbReference type="InterPro" id="IPR008216">
    <property type="entry name" value="Tachykinin_fam"/>
</dbReference>
<evidence type="ECO:0000256" key="1">
    <source>
        <dbReference type="ARBA" id="ARBA00004613"/>
    </source>
</evidence>
<dbReference type="PANTHER" id="PTHR11250">
    <property type="entry name" value="TACHYKININ"/>
    <property type="match status" value="1"/>
</dbReference>
<organism evidence="9 10">
    <name type="scientific">Onychostoma macrolepis</name>
    <dbReference type="NCBI Taxonomy" id="369639"/>
    <lineage>
        <taxon>Eukaryota</taxon>
        <taxon>Metazoa</taxon>
        <taxon>Chordata</taxon>
        <taxon>Craniata</taxon>
        <taxon>Vertebrata</taxon>
        <taxon>Euteleostomi</taxon>
        <taxon>Actinopterygii</taxon>
        <taxon>Neopterygii</taxon>
        <taxon>Teleostei</taxon>
        <taxon>Ostariophysi</taxon>
        <taxon>Cypriniformes</taxon>
        <taxon>Cyprinidae</taxon>
        <taxon>Acrossocheilinae</taxon>
        <taxon>Onychostoma</taxon>
    </lineage>
</organism>
<evidence type="ECO:0000256" key="3">
    <source>
        <dbReference type="ARBA" id="ARBA00022525"/>
    </source>
</evidence>
<name>A0A7J6C645_9TELE</name>
<keyword evidence="7" id="KW-0527">Neuropeptide</keyword>
<evidence type="ECO:0000313" key="9">
    <source>
        <dbReference type="EMBL" id="KAF4102777.1"/>
    </source>
</evidence>
<dbReference type="Proteomes" id="UP000579812">
    <property type="component" value="Unassembled WGS sequence"/>
</dbReference>
<dbReference type="PRINTS" id="PR01829">
    <property type="entry name" value="PROTACHYKNIN"/>
</dbReference>
<evidence type="ECO:0000256" key="7">
    <source>
        <dbReference type="ARBA" id="ARBA00023320"/>
    </source>
</evidence>
<evidence type="ECO:0000313" key="10">
    <source>
        <dbReference type="Proteomes" id="UP000579812"/>
    </source>
</evidence>
<evidence type="ECO:0000256" key="8">
    <source>
        <dbReference type="SAM" id="SignalP"/>
    </source>
</evidence>
<comment type="similarity">
    <text evidence="2">Belongs to the tachykinin family.</text>
</comment>
<evidence type="ECO:0000256" key="4">
    <source>
        <dbReference type="ARBA" id="ARBA00022685"/>
    </source>
</evidence>
<feature type="signal peptide" evidence="8">
    <location>
        <begin position="1"/>
        <end position="19"/>
    </location>
</feature>
<protein>
    <submittedName>
        <fullName evidence="9">Uncharacterized protein</fullName>
    </submittedName>
</protein>
<accession>A0A7J6C645</accession>
<dbReference type="PANTHER" id="PTHR11250:SF0">
    <property type="entry name" value="TACHYKININ PRECURSOR 1"/>
    <property type="match status" value="1"/>
</dbReference>
<proteinExistence type="inferred from homology"/>
<evidence type="ECO:0000256" key="2">
    <source>
        <dbReference type="ARBA" id="ARBA00007518"/>
    </source>
</evidence>
<evidence type="ECO:0000256" key="6">
    <source>
        <dbReference type="ARBA" id="ARBA00022815"/>
    </source>
</evidence>
<keyword evidence="3" id="KW-0964">Secreted</keyword>
<dbReference type="OrthoDB" id="9936276at2759"/>
<keyword evidence="5 8" id="KW-0732">Signal</keyword>
<dbReference type="PROSITE" id="PS00267">
    <property type="entry name" value="TACHYKININ"/>
    <property type="match status" value="1"/>
</dbReference>
<dbReference type="GO" id="GO:0005576">
    <property type="term" value="C:extracellular region"/>
    <property type="evidence" value="ECO:0007669"/>
    <property type="project" value="UniProtKB-SubCell"/>
</dbReference>
<sequence>MKIFLLIVLLFSALTDILCQNVSPDEDNWMSDRYPGEVNVLESDLQTMLERVSRAPGLQQVFGLMGKRSSAKSQITRRRQKFQTFVGLMGKRNVVEPGSF</sequence>
<comment type="caution">
    <text evidence="9">The sequence shown here is derived from an EMBL/GenBank/DDBJ whole genome shotgun (WGS) entry which is preliminary data.</text>
</comment>
<feature type="chain" id="PRO_5029799022" evidence="8">
    <location>
        <begin position="20"/>
        <end position="100"/>
    </location>
</feature>
<gene>
    <name evidence="9" type="ORF">G5714_015660</name>
</gene>
<keyword evidence="4" id="KW-0165">Cleavage on pair of basic residues</keyword>
<dbReference type="GO" id="GO:0007217">
    <property type="term" value="P:tachykinin receptor signaling pathway"/>
    <property type="evidence" value="ECO:0007669"/>
    <property type="project" value="InterPro"/>
</dbReference>
<dbReference type="EMBL" id="JAAMOB010000016">
    <property type="protein sequence ID" value="KAF4102777.1"/>
    <property type="molecule type" value="Genomic_DNA"/>
</dbReference>
<keyword evidence="6" id="KW-0027">Amidation</keyword>
<dbReference type="AlphaFoldDB" id="A0A7J6C645"/>
<dbReference type="InterPro" id="IPR013055">
    <property type="entry name" value="Tachy_Neuro_lke_CS"/>
</dbReference>
<reference evidence="9 10" key="1">
    <citation type="submission" date="2020-04" db="EMBL/GenBank/DDBJ databases">
        <title>Chromosome-level genome assembly of a cyprinid fish Onychostoma macrolepis by integration of Nanopore Sequencing, Bionano and Hi-C technology.</title>
        <authorList>
            <person name="Wang D."/>
        </authorList>
    </citation>
    <scope>NUCLEOTIDE SEQUENCE [LARGE SCALE GENOMIC DNA]</scope>
    <source>
        <strain evidence="9">SWU-2019</strain>
        <tissue evidence="9">Muscle</tissue>
    </source>
</reference>
<evidence type="ECO:0000256" key="5">
    <source>
        <dbReference type="ARBA" id="ARBA00022729"/>
    </source>
</evidence>
<keyword evidence="10" id="KW-1185">Reference proteome</keyword>
<dbReference type="GO" id="GO:0007218">
    <property type="term" value="P:neuropeptide signaling pathway"/>
    <property type="evidence" value="ECO:0007669"/>
    <property type="project" value="UniProtKB-KW"/>
</dbReference>
<comment type="subcellular location">
    <subcellularLocation>
        <location evidence="1">Secreted</location>
    </subcellularLocation>
</comment>